<dbReference type="EMBL" id="UZAJ01008116">
    <property type="protein sequence ID" value="VDO51995.1"/>
    <property type="molecule type" value="Genomic_DNA"/>
</dbReference>
<dbReference type="AlphaFoldDB" id="A0A183HJH8"/>
<organism evidence="3">
    <name type="scientific">Onchocerca flexuosa</name>
    <dbReference type="NCBI Taxonomy" id="387005"/>
    <lineage>
        <taxon>Eukaryota</taxon>
        <taxon>Metazoa</taxon>
        <taxon>Ecdysozoa</taxon>
        <taxon>Nematoda</taxon>
        <taxon>Chromadorea</taxon>
        <taxon>Rhabditida</taxon>
        <taxon>Spirurina</taxon>
        <taxon>Spiruromorpha</taxon>
        <taxon>Filarioidea</taxon>
        <taxon>Onchocercidae</taxon>
        <taxon>Onchocerca</taxon>
    </lineage>
</organism>
<evidence type="ECO:0000313" key="3">
    <source>
        <dbReference type="WBParaSite" id="OFLC_0000763901-mRNA-1"/>
    </source>
</evidence>
<dbReference type="WBParaSite" id="OFLC_0000763901-mRNA-1">
    <property type="protein sequence ID" value="OFLC_0000763901-mRNA-1"/>
    <property type="gene ID" value="OFLC_0000763901"/>
</dbReference>
<keyword evidence="2" id="KW-1185">Reference proteome</keyword>
<reference evidence="3" key="1">
    <citation type="submission" date="2016-06" db="UniProtKB">
        <authorList>
            <consortium name="WormBaseParasite"/>
        </authorList>
    </citation>
    <scope>IDENTIFICATION</scope>
</reference>
<name>A0A183HJH8_9BILA</name>
<evidence type="ECO:0000313" key="2">
    <source>
        <dbReference type="Proteomes" id="UP000267606"/>
    </source>
</evidence>
<proteinExistence type="predicted"/>
<evidence type="ECO:0000313" key="1">
    <source>
        <dbReference type="EMBL" id="VDO51995.1"/>
    </source>
</evidence>
<sequence>MIRYCDPSKINFNLNWHRSLNLYEILMVSIINGLNSRIL</sequence>
<accession>A0A183HJH8</accession>
<gene>
    <name evidence="1" type="ORF">OFLC_LOCUS7640</name>
</gene>
<reference evidence="1 2" key="2">
    <citation type="submission" date="2018-11" db="EMBL/GenBank/DDBJ databases">
        <authorList>
            <consortium name="Pathogen Informatics"/>
        </authorList>
    </citation>
    <scope>NUCLEOTIDE SEQUENCE [LARGE SCALE GENOMIC DNA]</scope>
</reference>
<dbReference type="Proteomes" id="UP000267606">
    <property type="component" value="Unassembled WGS sequence"/>
</dbReference>
<protein>
    <submittedName>
        <fullName evidence="1 3">Uncharacterized protein</fullName>
    </submittedName>
</protein>